<dbReference type="PANTHER" id="PTHR33099">
    <property type="entry name" value="FE2OG DIOXYGENASE DOMAIN-CONTAINING PROTEIN"/>
    <property type="match status" value="1"/>
</dbReference>
<feature type="compositionally biased region" description="Basic and acidic residues" evidence="1">
    <location>
        <begin position="1078"/>
        <end position="1091"/>
    </location>
</feature>
<feature type="region of interest" description="Disordered" evidence="1">
    <location>
        <begin position="25"/>
        <end position="53"/>
    </location>
</feature>
<feature type="region of interest" description="Disordered" evidence="1">
    <location>
        <begin position="1041"/>
        <end position="1100"/>
    </location>
</feature>
<name>A0A4R0RPJ7_9APHY</name>
<proteinExistence type="predicted"/>
<evidence type="ECO:0000256" key="1">
    <source>
        <dbReference type="SAM" id="MobiDB-lite"/>
    </source>
</evidence>
<comment type="caution">
    <text evidence="2">The sequence shown here is derived from an EMBL/GenBank/DDBJ whole genome shotgun (WGS) entry which is preliminary data.</text>
</comment>
<organism evidence="2 3">
    <name type="scientific">Steccherinum ochraceum</name>
    <dbReference type="NCBI Taxonomy" id="92696"/>
    <lineage>
        <taxon>Eukaryota</taxon>
        <taxon>Fungi</taxon>
        <taxon>Dikarya</taxon>
        <taxon>Basidiomycota</taxon>
        <taxon>Agaricomycotina</taxon>
        <taxon>Agaricomycetes</taxon>
        <taxon>Polyporales</taxon>
        <taxon>Steccherinaceae</taxon>
        <taxon>Steccherinum</taxon>
    </lineage>
</organism>
<evidence type="ECO:0000313" key="2">
    <source>
        <dbReference type="EMBL" id="TCD67259.1"/>
    </source>
</evidence>
<dbReference type="AlphaFoldDB" id="A0A4R0RPJ7"/>
<protein>
    <submittedName>
        <fullName evidence="2">Uncharacterized protein</fullName>
    </submittedName>
</protein>
<reference evidence="2 3" key="1">
    <citation type="submission" date="2018-11" db="EMBL/GenBank/DDBJ databases">
        <title>Genome assembly of Steccherinum ochraceum LE-BIN_3174, the white-rot fungus of the Steccherinaceae family (The Residual Polyporoid clade, Polyporales, Basidiomycota).</title>
        <authorList>
            <person name="Fedorova T.V."/>
            <person name="Glazunova O.A."/>
            <person name="Landesman E.O."/>
            <person name="Moiseenko K.V."/>
            <person name="Psurtseva N.V."/>
            <person name="Savinova O.S."/>
            <person name="Shakhova N.V."/>
            <person name="Tyazhelova T.V."/>
            <person name="Vasina D.V."/>
        </authorList>
    </citation>
    <scope>NUCLEOTIDE SEQUENCE [LARGE SCALE GENOMIC DNA]</scope>
    <source>
        <strain evidence="2 3">LE-BIN_3174</strain>
    </source>
</reference>
<dbReference type="OrthoDB" id="3266192at2759"/>
<dbReference type="PANTHER" id="PTHR33099:SF13">
    <property type="entry name" value="F-BOX DOMAIN-CONTAINING PROTEIN-RELATED"/>
    <property type="match status" value="1"/>
</dbReference>
<sequence length="1100" mass="120268">MRTKALPRGARGATDATAVNTIIDMDTDESSDREVEVSSEPAMKEGPGSSVHQHPTALGHLLSKNWNFGGLFAYKKAFADAPNPNLIVNGLGIVGLPLGPREATAMKTVAIQNSAEDTVGQSGWRGAWKVNGSMVRTANESWIAFLDNTVEQVCQSLGIRNFKARPERQLHRLILLEKGSCLQPCVEASQVPGAFATMTIMLPTSCAGGAFRITHGDNSRIYESEAAEFSQTMVLAYYLGATHEMDCLTDGYRLMLVYHLIDTSSSIPPAVSHDALFLKEIESVLTAWKDDTNSPEKIVYLLDTTYTEKVANANDLQPTDAHLARLLGIAGSTLGFCVGLATIRCVLEGRGYPRWEEIFGKPPVGGQEWEVIYEREVHVEELRSLEGHPICASLSCVAGEETIPTDLSQDVEKEQCHDESWDDEYIDDDPYTGGKQIFNRTALVIWRPGTEIAIKHVSHSWTPVCISLSRVTSETSQAVYENGITAAFEHCSEDPAFIADSLCRAAVSRNDADLWSRAVATCGKYAGLEIFVDEERLRRAISAFGFEAIQTALSVAVQNDSQDIRRLKFLNDLDKWAAECCWSELVVKAWTAVQGDQILNSLHVSDPKELDALLELVIERGSVEYLKNSFIPTICDVADGAHLLKLSEKIGAAKALRGDESLAKILSHLATAVVSKTPLDFLPKQDLDAISSASENIKYLLDCLKDSDELRGVLLAKVSSQVAGSNESESLAPEFLTHLVPPVLTHVVHSFSDSSLASPHILPSIRRLLEMTLQHPPLPPKHVYSVKPFEYSMPSYDESLKAVISKDCLWELFESCVSADIAKNLYVLKCCISVFCTRFESEKTPPASKATLLRTFIRFLKQYLDLPAVRGSDLRIGFAITSCIQMHLDSATFSSIFAPVISPTKDRDHLEKVLLPLLPKMVTLATMHGAYDTLGPTVQTIVTSGIFVRDRLTRKTTVRNLTAEQVAHVKQLCDKHLPPSVKARPVGLSIEILISGPVVQRKDSPAAETLTAFLEQDSVARRLLGPQYDRVMTAVKGSAHTPTSAVSISGSSLPPIPPPAASTSSSSAHRSSASAAREPGEIRAEDGNDRRPTKRQKMGV</sequence>
<feature type="compositionally biased region" description="Low complexity" evidence="1">
    <location>
        <begin position="1061"/>
        <end position="1077"/>
    </location>
</feature>
<gene>
    <name evidence="2" type="ORF">EIP91_000336</name>
</gene>
<keyword evidence="3" id="KW-1185">Reference proteome</keyword>
<dbReference type="EMBL" id="RWJN01000104">
    <property type="protein sequence ID" value="TCD67259.1"/>
    <property type="molecule type" value="Genomic_DNA"/>
</dbReference>
<accession>A0A4R0RPJ7</accession>
<evidence type="ECO:0000313" key="3">
    <source>
        <dbReference type="Proteomes" id="UP000292702"/>
    </source>
</evidence>
<dbReference type="Proteomes" id="UP000292702">
    <property type="component" value="Unassembled WGS sequence"/>
</dbReference>